<keyword evidence="3" id="KW-1185">Reference proteome</keyword>
<keyword evidence="1" id="KW-0812">Transmembrane</keyword>
<feature type="transmembrane region" description="Helical" evidence="1">
    <location>
        <begin position="63"/>
        <end position="83"/>
    </location>
</feature>
<feature type="transmembrane region" description="Helical" evidence="1">
    <location>
        <begin position="146"/>
        <end position="165"/>
    </location>
</feature>
<accession>A0A667Y189</accession>
<evidence type="ECO:0000313" key="2">
    <source>
        <dbReference type="Ensembl" id="ENSMMDP00005020293.1"/>
    </source>
</evidence>
<reference evidence="2" key="1">
    <citation type="submission" date="2019-06" db="EMBL/GenBank/DDBJ databases">
        <authorList>
            <consortium name="Wellcome Sanger Institute Data Sharing"/>
        </authorList>
    </citation>
    <scope>NUCLEOTIDE SEQUENCE [LARGE SCALE GENOMIC DNA]</scope>
</reference>
<dbReference type="PANTHER" id="PTHR16244:SF2">
    <property type="entry name" value="CEROID-LIPOFUSCINOSIS NEURONAL PROTEIN 6"/>
    <property type="match status" value="1"/>
</dbReference>
<dbReference type="Pfam" id="PF15156">
    <property type="entry name" value="CLN6"/>
    <property type="match status" value="1"/>
</dbReference>
<sequence length="214" mass="25104">YLCSTRCQHVTPVLSSQHGSSCRPRFHLDLWIGFTVQSWILDVGRPVVMIDSFELLFYYDESLGHSMCYIPLFLVLFLFFSGCFTHRKQEVKMPLAAWILLPPSAAHYWYLITEGQTFILFIFTFFAMTAMVMHQRRRGMIPEINGLFLLYSFSLALLLVALWVACLWDDAVLRRKHPGLIYVPQPRAVYTLHLRQRHIHSLSSMTRRNLGFRR</sequence>
<reference evidence="2" key="2">
    <citation type="submission" date="2025-08" db="UniProtKB">
        <authorList>
            <consortium name="Ensembl"/>
        </authorList>
    </citation>
    <scope>IDENTIFICATION</scope>
</reference>
<gene>
    <name evidence="2" type="primary">CLN6</name>
    <name evidence="2" type="synonym">cln6b</name>
</gene>
<dbReference type="GeneTree" id="ENSGT00400000022240"/>
<proteinExistence type="predicted"/>
<dbReference type="GO" id="GO:0016020">
    <property type="term" value="C:membrane"/>
    <property type="evidence" value="ECO:0007669"/>
    <property type="project" value="TreeGrafter"/>
</dbReference>
<dbReference type="GO" id="GO:0005783">
    <property type="term" value="C:endoplasmic reticulum"/>
    <property type="evidence" value="ECO:0007669"/>
    <property type="project" value="TreeGrafter"/>
</dbReference>
<reference evidence="2" key="3">
    <citation type="submission" date="2025-09" db="UniProtKB">
        <authorList>
            <consortium name="Ensembl"/>
        </authorList>
    </citation>
    <scope>IDENTIFICATION</scope>
</reference>
<dbReference type="Ensembl" id="ENSMMDT00005020769.1">
    <property type="protein sequence ID" value="ENSMMDP00005020293.1"/>
    <property type="gene ID" value="ENSMMDG00005009947.1"/>
</dbReference>
<protein>
    <submittedName>
        <fullName evidence="2">CLN6 transmembrane ER protein</fullName>
    </submittedName>
</protein>
<dbReference type="InterPro" id="IPR029255">
    <property type="entry name" value="CLN6"/>
</dbReference>
<dbReference type="AlphaFoldDB" id="A0A667Y189"/>
<evidence type="ECO:0000256" key="1">
    <source>
        <dbReference type="SAM" id="Phobius"/>
    </source>
</evidence>
<name>A0A667Y189_9TELE</name>
<dbReference type="Proteomes" id="UP000472263">
    <property type="component" value="Chromosome 6"/>
</dbReference>
<organism evidence="2 3">
    <name type="scientific">Myripristis murdjan</name>
    <name type="common">pinecone soldierfish</name>
    <dbReference type="NCBI Taxonomy" id="586833"/>
    <lineage>
        <taxon>Eukaryota</taxon>
        <taxon>Metazoa</taxon>
        <taxon>Chordata</taxon>
        <taxon>Craniata</taxon>
        <taxon>Vertebrata</taxon>
        <taxon>Euteleostomi</taxon>
        <taxon>Actinopterygii</taxon>
        <taxon>Neopterygii</taxon>
        <taxon>Teleostei</taxon>
        <taxon>Neoteleostei</taxon>
        <taxon>Acanthomorphata</taxon>
        <taxon>Holocentriformes</taxon>
        <taxon>Holocentridae</taxon>
        <taxon>Myripristis</taxon>
    </lineage>
</organism>
<dbReference type="GO" id="GO:0007040">
    <property type="term" value="P:lysosome organization"/>
    <property type="evidence" value="ECO:0007669"/>
    <property type="project" value="TreeGrafter"/>
</dbReference>
<evidence type="ECO:0000313" key="3">
    <source>
        <dbReference type="Proteomes" id="UP000472263"/>
    </source>
</evidence>
<keyword evidence="1" id="KW-0472">Membrane</keyword>
<dbReference type="PANTHER" id="PTHR16244">
    <property type="entry name" value="CEROID-LIPOFUSCINOSIS NEURONAL PROTEIN 6"/>
    <property type="match status" value="1"/>
</dbReference>
<keyword evidence="1" id="KW-1133">Transmembrane helix</keyword>